<name>A0AAD9IHV5_PROWI</name>
<keyword evidence="2" id="KW-0808">Transferase</keyword>
<dbReference type="NCBIfam" id="TIGR00536">
    <property type="entry name" value="hemK_fam"/>
    <property type="match status" value="1"/>
</dbReference>
<evidence type="ECO:0000256" key="2">
    <source>
        <dbReference type="ARBA" id="ARBA00022679"/>
    </source>
</evidence>
<dbReference type="AlphaFoldDB" id="A0AAD9IHV5"/>
<dbReference type="InterPro" id="IPR029063">
    <property type="entry name" value="SAM-dependent_MTases_sf"/>
</dbReference>
<dbReference type="Proteomes" id="UP001255856">
    <property type="component" value="Unassembled WGS sequence"/>
</dbReference>
<evidence type="ECO:0000313" key="5">
    <source>
        <dbReference type="EMBL" id="KAK2077951.1"/>
    </source>
</evidence>
<dbReference type="GO" id="GO:0032259">
    <property type="term" value="P:methylation"/>
    <property type="evidence" value="ECO:0007669"/>
    <property type="project" value="UniProtKB-KW"/>
</dbReference>
<accession>A0AAD9IHV5</accession>
<sequence>MVLAVQLGVLIPRPETELLIDFASAAVQRLPELGARPWVDLGTGSGALALGAARSVAPRGHVWAVDLSDTAVRVARHNAARLGLGHRVSVLQGSWADPLPEELRGSCGGVLSNPPYIAHETLSELQAEVTRHEPWLALDGGAGEALGCLQAVTRAAASLLAPGGFLAVEMGGRSQAERLVQDMERQGFFVDIEIRSDYAGIARFVVAHRA</sequence>
<organism evidence="5 6">
    <name type="scientific">Prototheca wickerhamii</name>
    <dbReference type="NCBI Taxonomy" id="3111"/>
    <lineage>
        <taxon>Eukaryota</taxon>
        <taxon>Viridiplantae</taxon>
        <taxon>Chlorophyta</taxon>
        <taxon>core chlorophytes</taxon>
        <taxon>Trebouxiophyceae</taxon>
        <taxon>Chlorellales</taxon>
        <taxon>Chlorellaceae</taxon>
        <taxon>Prototheca</taxon>
    </lineage>
</organism>
<dbReference type="GO" id="GO:0003676">
    <property type="term" value="F:nucleic acid binding"/>
    <property type="evidence" value="ECO:0007669"/>
    <property type="project" value="InterPro"/>
</dbReference>
<dbReference type="Gene3D" id="3.40.50.150">
    <property type="entry name" value="Vaccinia Virus protein VP39"/>
    <property type="match status" value="1"/>
</dbReference>
<gene>
    <name evidence="5" type="ORF">QBZ16_003819</name>
</gene>
<dbReference type="SUPFAM" id="SSF53335">
    <property type="entry name" value="S-adenosyl-L-methionine-dependent methyltransferases"/>
    <property type="match status" value="1"/>
</dbReference>
<keyword evidence="6" id="KW-1185">Reference proteome</keyword>
<proteinExistence type="predicted"/>
<evidence type="ECO:0000256" key="3">
    <source>
        <dbReference type="ARBA" id="ARBA00022691"/>
    </source>
</evidence>
<comment type="caution">
    <text evidence="5">The sequence shown here is derived from an EMBL/GenBank/DDBJ whole genome shotgun (WGS) entry which is preliminary data.</text>
</comment>
<dbReference type="Pfam" id="PF13847">
    <property type="entry name" value="Methyltransf_31"/>
    <property type="match status" value="1"/>
</dbReference>
<keyword evidence="3" id="KW-0949">S-adenosyl-L-methionine</keyword>
<dbReference type="InterPro" id="IPR004556">
    <property type="entry name" value="HemK-like"/>
</dbReference>
<dbReference type="GO" id="GO:0008276">
    <property type="term" value="F:protein methyltransferase activity"/>
    <property type="evidence" value="ECO:0007669"/>
    <property type="project" value="InterPro"/>
</dbReference>
<protein>
    <recommendedName>
        <fullName evidence="4">Methyltransferase domain-containing protein</fullName>
    </recommendedName>
</protein>
<feature type="domain" description="Methyltransferase" evidence="4">
    <location>
        <begin position="39"/>
        <end position="169"/>
    </location>
</feature>
<dbReference type="InterPro" id="IPR002052">
    <property type="entry name" value="DNA_methylase_N6_adenine_CS"/>
</dbReference>
<dbReference type="CDD" id="cd02440">
    <property type="entry name" value="AdoMet_MTases"/>
    <property type="match status" value="1"/>
</dbReference>
<dbReference type="PANTHER" id="PTHR47441:SF3">
    <property type="entry name" value="RELEASE FACTOR GLUTAMINE METHYLTRANSFERASE"/>
    <property type="match status" value="1"/>
</dbReference>
<evidence type="ECO:0000313" key="6">
    <source>
        <dbReference type="Proteomes" id="UP001255856"/>
    </source>
</evidence>
<reference evidence="5" key="1">
    <citation type="submission" date="2021-01" db="EMBL/GenBank/DDBJ databases">
        <authorList>
            <person name="Eckstrom K.M.E."/>
        </authorList>
    </citation>
    <scope>NUCLEOTIDE SEQUENCE</scope>
    <source>
        <strain evidence="5">UVCC 0001</strain>
    </source>
</reference>
<dbReference type="PROSITE" id="PS00092">
    <property type="entry name" value="N6_MTASE"/>
    <property type="match status" value="1"/>
</dbReference>
<dbReference type="PANTHER" id="PTHR47441">
    <property type="match status" value="1"/>
</dbReference>
<evidence type="ECO:0000259" key="4">
    <source>
        <dbReference type="Pfam" id="PF13847"/>
    </source>
</evidence>
<dbReference type="EMBL" id="JASFZW010000005">
    <property type="protein sequence ID" value="KAK2077951.1"/>
    <property type="molecule type" value="Genomic_DNA"/>
</dbReference>
<dbReference type="InterPro" id="IPR052663">
    <property type="entry name" value="RF_glutamine_MTase_cyano"/>
</dbReference>
<dbReference type="InterPro" id="IPR025714">
    <property type="entry name" value="Methyltranfer_dom"/>
</dbReference>
<evidence type="ECO:0000256" key="1">
    <source>
        <dbReference type="ARBA" id="ARBA00022603"/>
    </source>
</evidence>
<keyword evidence="1" id="KW-0489">Methyltransferase</keyword>